<dbReference type="PANTHER" id="PTHR36307:SF1">
    <property type="entry name" value="FLAGELLA BASAL BODY P-RING FORMATION PROTEIN FLGA"/>
    <property type="match status" value="1"/>
</dbReference>
<keyword evidence="3" id="KW-0966">Cell projection</keyword>
<dbReference type="InterPro" id="IPR017585">
    <property type="entry name" value="SAF_FlgA"/>
</dbReference>
<dbReference type="PANTHER" id="PTHR36307">
    <property type="entry name" value="FLAGELLA BASAL BODY P-RING FORMATION PROTEIN FLGA"/>
    <property type="match status" value="1"/>
</dbReference>
<feature type="domain" description="Flagella basal body P-ring formation protein FlgA SAF" evidence="2">
    <location>
        <begin position="114"/>
        <end position="181"/>
    </location>
</feature>
<name>A0ABY7TX00_9SPHN</name>
<sequence>MRNKAFHPFTLRAALMAAGLVWISPPQAHAAASPAASPFADLVAIDREVAEFTGKAIGQSGGAMMPVDRRLRLNACSSPLALSWRTTRRDAVLVQCPDAGSWHVFVPVRMAENAPSAIARGDAVTIAVVGEGFAVSQPGEALDAGAVGDWIRVRTLRSGAGSYAQTDAVRARITRPGEVEVELRD</sequence>
<evidence type="ECO:0000313" key="4">
    <source>
        <dbReference type="Proteomes" id="UP001218231"/>
    </source>
</evidence>
<evidence type="ECO:0000256" key="1">
    <source>
        <dbReference type="SAM" id="SignalP"/>
    </source>
</evidence>
<keyword evidence="3" id="KW-0282">Flagellum</keyword>
<gene>
    <name evidence="3" type="ORF">PQ457_13275</name>
</gene>
<keyword evidence="4" id="KW-1185">Reference proteome</keyword>
<proteinExistence type="predicted"/>
<dbReference type="RefSeq" id="WP_273617284.1">
    <property type="nucleotide sequence ID" value="NZ_CP103868.1"/>
</dbReference>
<feature type="chain" id="PRO_5046369323" evidence="1">
    <location>
        <begin position="31"/>
        <end position="185"/>
    </location>
</feature>
<organism evidence="3 4">
    <name type="scientific">Novosphingobium humi</name>
    <dbReference type="NCBI Taxonomy" id="2282397"/>
    <lineage>
        <taxon>Bacteria</taxon>
        <taxon>Pseudomonadati</taxon>
        <taxon>Pseudomonadota</taxon>
        <taxon>Alphaproteobacteria</taxon>
        <taxon>Sphingomonadales</taxon>
        <taxon>Sphingomonadaceae</taxon>
        <taxon>Novosphingobium</taxon>
    </lineage>
</organism>
<dbReference type="InterPro" id="IPR039246">
    <property type="entry name" value="Flagellar_FlgA"/>
</dbReference>
<evidence type="ECO:0000259" key="2">
    <source>
        <dbReference type="Pfam" id="PF13144"/>
    </source>
</evidence>
<dbReference type="Pfam" id="PF13144">
    <property type="entry name" value="ChapFlgA"/>
    <property type="match status" value="1"/>
</dbReference>
<protein>
    <submittedName>
        <fullName evidence="3">Flagella basal body P-ring formation protein FlgA</fullName>
    </submittedName>
</protein>
<dbReference type="Gene3D" id="2.30.30.760">
    <property type="match status" value="1"/>
</dbReference>
<dbReference type="EMBL" id="CP117417">
    <property type="protein sequence ID" value="WCT76885.1"/>
    <property type="molecule type" value="Genomic_DNA"/>
</dbReference>
<reference evidence="3 4" key="1">
    <citation type="submission" date="2023-02" db="EMBL/GenBank/DDBJ databases">
        <title>Genome sequence of Novosphingobium humi KACC 19094.</title>
        <authorList>
            <person name="Kim S."/>
            <person name="Heo J."/>
            <person name="Kwon S.-W."/>
        </authorList>
    </citation>
    <scope>NUCLEOTIDE SEQUENCE [LARGE SCALE GENOMIC DNA]</scope>
    <source>
        <strain evidence="3 4">KACC 19094</strain>
    </source>
</reference>
<dbReference type="Proteomes" id="UP001218231">
    <property type="component" value="Chromosome"/>
</dbReference>
<evidence type="ECO:0000313" key="3">
    <source>
        <dbReference type="EMBL" id="WCT76885.1"/>
    </source>
</evidence>
<keyword evidence="1" id="KW-0732">Signal</keyword>
<accession>A0ABY7TX00</accession>
<keyword evidence="3" id="KW-0969">Cilium</keyword>
<feature type="signal peptide" evidence="1">
    <location>
        <begin position="1"/>
        <end position="30"/>
    </location>
</feature>